<sequence length="102" mass="11063">MEKLFSALHEPEEYTAFLSTSTTVVTASSQAAVEVKASGAKVIFLLLKNQKPLYPVVLLQAFGIEVINGFDIHVLDAALKKENPKATKTLQAFSADSLLNKL</sequence>
<reference evidence="1" key="1">
    <citation type="submission" date="2016-10" db="EMBL/GenBank/DDBJ databases">
        <authorList>
            <person name="de Groot N.N."/>
        </authorList>
    </citation>
    <scope>NUCLEOTIDE SEQUENCE</scope>
</reference>
<accession>A0A1W1CHA8</accession>
<gene>
    <name evidence="1" type="ORF">MNB_SV-10-757</name>
</gene>
<dbReference type="AlphaFoldDB" id="A0A1W1CHA8"/>
<name>A0A1W1CHA8_9ZZZZ</name>
<protein>
    <submittedName>
        <fullName evidence="1">Uncharacterized protein</fullName>
    </submittedName>
</protein>
<evidence type="ECO:0000313" key="1">
    <source>
        <dbReference type="EMBL" id="SFV65258.1"/>
    </source>
</evidence>
<organism evidence="1">
    <name type="scientific">hydrothermal vent metagenome</name>
    <dbReference type="NCBI Taxonomy" id="652676"/>
    <lineage>
        <taxon>unclassified sequences</taxon>
        <taxon>metagenomes</taxon>
        <taxon>ecological metagenomes</taxon>
    </lineage>
</organism>
<proteinExistence type="predicted"/>
<dbReference type="EMBL" id="FPHL01000038">
    <property type="protein sequence ID" value="SFV65258.1"/>
    <property type="molecule type" value="Genomic_DNA"/>
</dbReference>